<dbReference type="Pfam" id="PF00014">
    <property type="entry name" value="Kunitz_BPTI"/>
    <property type="match status" value="1"/>
</dbReference>
<dbReference type="InterPro" id="IPR002223">
    <property type="entry name" value="Kunitz_BPTI"/>
</dbReference>
<gene>
    <name evidence="5" type="ORF">TPAB3V08_LOCUS12489</name>
</gene>
<dbReference type="EMBL" id="CAJPIN010044243">
    <property type="protein sequence ID" value="CAG2065545.1"/>
    <property type="molecule type" value="Genomic_DNA"/>
</dbReference>
<reference evidence="5" key="1">
    <citation type="submission" date="2021-03" db="EMBL/GenBank/DDBJ databases">
        <authorList>
            <person name="Tran Van P."/>
        </authorList>
    </citation>
    <scope>NUCLEOTIDE SEQUENCE</scope>
</reference>
<proteinExistence type="predicted"/>
<dbReference type="PROSITE" id="PS50279">
    <property type="entry name" value="BPTI_KUNITZ_2"/>
    <property type="match status" value="1"/>
</dbReference>
<keyword evidence="1" id="KW-0646">Protease inhibitor</keyword>
<evidence type="ECO:0000259" key="4">
    <source>
        <dbReference type="PROSITE" id="PS50279"/>
    </source>
</evidence>
<dbReference type="SUPFAM" id="SSF57362">
    <property type="entry name" value="BPTI-like"/>
    <property type="match status" value="1"/>
</dbReference>
<dbReference type="Gene3D" id="4.10.410.10">
    <property type="entry name" value="Pancreatic trypsin inhibitor Kunitz domain"/>
    <property type="match status" value="1"/>
</dbReference>
<evidence type="ECO:0000313" key="5">
    <source>
        <dbReference type="EMBL" id="CAG2065545.1"/>
    </source>
</evidence>
<keyword evidence="2" id="KW-0722">Serine protease inhibitor</keyword>
<dbReference type="InterPro" id="IPR050098">
    <property type="entry name" value="TFPI/VKTCI-like"/>
</dbReference>
<feature type="transmembrane region" description="Helical" evidence="3">
    <location>
        <begin position="49"/>
        <end position="71"/>
    </location>
</feature>
<feature type="domain" description="BPTI/Kunitz inhibitor" evidence="4">
    <location>
        <begin position="87"/>
        <end position="137"/>
    </location>
</feature>
<keyword evidence="3" id="KW-0472">Membrane</keyword>
<dbReference type="PROSITE" id="PS00280">
    <property type="entry name" value="BPTI_KUNITZ_1"/>
    <property type="match status" value="1"/>
</dbReference>
<name>A0ABN7PHH3_TIMPD</name>
<dbReference type="PANTHER" id="PTHR10083">
    <property type="entry name" value="KUNITZ-TYPE PROTEASE INHIBITOR-RELATED"/>
    <property type="match status" value="1"/>
</dbReference>
<keyword evidence="3" id="KW-0812">Transmembrane</keyword>
<protein>
    <recommendedName>
        <fullName evidence="4">BPTI/Kunitz inhibitor domain-containing protein</fullName>
    </recommendedName>
</protein>
<evidence type="ECO:0000313" key="6">
    <source>
        <dbReference type="Proteomes" id="UP001153148"/>
    </source>
</evidence>
<evidence type="ECO:0000256" key="2">
    <source>
        <dbReference type="ARBA" id="ARBA00022900"/>
    </source>
</evidence>
<dbReference type="InterPro" id="IPR020901">
    <property type="entry name" value="Prtase_inh_Kunz-CS"/>
</dbReference>
<dbReference type="Proteomes" id="UP001153148">
    <property type="component" value="Unassembled WGS sequence"/>
</dbReference>
<evidence type="ECO:0000256" key="3">
    <source>
        <dbReference type="SAM" id="Phobius"/>
    </source>
</evidence>
<dbReference type="PRINTS" id="PR00759">
    <property type="entry name" value="BASICPTASE"/>
</dbReference>
<accession>A0ABN7PHH3</accession>
<keyword evidence="3" id="KW-1133">Transmembrane helix</keyword>
<dbReference type="SMART" id="SM00131">
    <property type="entry name" value="KU"/>
    <property type="match status" value="1"/>
</dbReference>
<evidence type="ECO:0000256" key="1">
    <source>
        <dbReference type="ARBA" id="ARBA00022690"/>
    </source>
</evidence>
<organism evidence="5 6">
    <name type="scientific">Timema podura</name>
    <name type="common">Walking stick</name>
    <dbReference type="NCBI Taxonomy" id="61482"/>
    <lineage>
        <taxon>Eukaryota</taxon>
        <taxon>Metazoa</taxon>
        <taxon>Ecdysozoa</taxon>
        <taxon>Arthropoda</taxon>
        <taxon>Hexapoda</taxon>
        <taxon>Insecta</taxon>
        <taxon>Pterygota</taxon>
        <taxon>Neoptera</taxon>
        <taxon>Polyneoptera</taxon>
        <taxon>Phasmatodea</taxon>
        <taxon>Timematodea</taxon>
        <taxon>Timematoidea</taxon>
        <taxon>Timematidae</taxon>
        <taxon>Timema</taxon>
    </lineage>
</organism>
<dbReference type="InterPro" id="IPR036880">
    <property type="entry name" value="Kunitz_BPTI_sf"/>
</dbReference>
<comment type="caution">
    <text evidence="5">The sequence shown here is derived from an EMBL/GenBank/DDBJ whole genome shotgun (WGS) entry which is preliminary data.</text>
</comment>
<sequence length="139" mass="15755">MKRVILYKREAVSLNNHHLTGSRHLTATLDHRLLSETSLVREEEKRNNWFKMATSSLVVLFVLTVSCLLMAQGSQAKSLKNNNIDCCALPPVSGRCLAYMPRYYFDPETKSCTRFIYGGCLGNCNKFISVDKCLEACKK</sequence>
<keyword evidence="6" id="KW-1185">Reference proteome</keyword>
<dbReference type="CDD" id="cd00109">
    <property type="entry name" value="Kunitz-type"/>
    <property type="match status" value="1"/>
</dbReference>